<evidence type="ECO:0000256" key="3">
    <source>
        <dbReference type="ARBA" id="ARBA00022833"/>
    </source>
</evidence>
<dbReference type="GO" id="GO:0005769">
    <property type="term" value="C:early endosome"/>
    <property type="evidence" value="ECO:0007669"/>
    <property type="project" value="TreeGrafter"/>
</dbReference>
<feature type="region of interest" description="Disordered" evidence="5">
    <location>
        <begin position="1"/>
        <end position="130"/>
    </location>
</feature>
<keyword evidence="3" id="KW-0862">Zinc</keyword>
<evidence type="ECO:0000256" key="1">
    <source>
        <dbReference type="ARBA" id="ARBA00022723"/>
    </source>
</evidence>
<accession>A0AAD5LEY5</accession>
<feature type="region of interest" description="Disordered" evidence="5">
    <location>
        <begin position="228"/>
        <end position="305"/>
    </location>
</feature>
<evidence type="ECO:0000313" key="7">
    <source>
        <dbReference type="EMBL" id="KAJ0397143.1"/>
    </source>
</evidence>
<dbReference type="GO" id="GO:0008270">
    <property type="term" value="F:zinc ion binding"/>
    <property type="evidence" value="ECO:0007669"/>
    <property type="project" value="UniProtKB-KW"/>
</dbReference>
<sequence>MGFFSRRKQPVVEAPPLPRPEPSAAAPSAVEPSARELRKQAKKEEKARARAAKRAMKELKQAAAKARKQRRREERAMRRQRQTLRRLQKRIGKDHKRLVRQRKKAAKRLRQQEERAAQEQRDAEAAATARAATTELRRSVSQAVAAGDATAVTLTPPKFQELAHCSSCHVKFHRLSLTTRHHCRNCGGSFCGKCLSAVKRPIPWFKMAKPQKVCYACDVTVFNGMGGASRSRSRAATASTASSASTSSLMPLERMPNDVRSASQSSLPVSESPEMDVPVDASRRRPRSRRAQTSSSSSKKTSRWALPIRPLLRRKSSADRLRNRSLDLEIQLEKTEMLARQRHAQTLVAPSRSLQVAQFP</sequence>
<dbReference type="SUPFAM" id="SSF57903">
    <property type="entry name" value="FYVE/PHD zinc finger"/>
    <property type="match status" value="1"/>
</dbReference>
<keyword evidence="2 4" id="KW-0863">Zinc-finger</keyword>
<dbReference type="InterPro" id="IPR017073">
    <property type="entry name" value="HGS/VPS27"/>
</dbReference>
<evidence type="ECO:0000256" key="5">
    <source>
        <dbReference type="SAM" id="MobiDB-lite"/>
    </source>
</evidence>
<name>A0AAD5LEY5_PYTIN</name>
<dbReference type="InterPro" id="IPR013083">
    <property type="entry name" value="Znf_RING/FYVE/PHD"/>
</dbReference>
<reference evidence="7" key="1">
    <citation type="submission" date="2021-12" db="EMBL/GenBank/DDBJ databases">
        <title>Prjna785345.</title>
        <authorList>
            <person name="Rujirawat T."/>
            <person name="Krajaejun T."/>
        </authorList>
    </citation>
    <scope>NUCLEOTIDE SEQUENCE</scope>
    <source>
        <strain evidence="7">Pi057C3</strain>
    </source>
</reference>
<feature type="domain" description="FYVE-type" evidence="6">
    <location>
        <begin position="159"/>
        <end position="217"/>
    </location>
</feature>
<dbReference type="InterPro" id="IPR011011">
    <property type="entry name" value="Znf_FYVE_PHD"/>
</dbReference>
<dbReference type="AlphaFoldDB" id="A0AAD5LEY5"/>
<evidence type="ECO:0000313" key="8">
    <source>
        <dbReference type="Proteomes" id="UP001209570"/>
    </source>
</evidence>
<dbReference type="InterPro" id="IPR000306">
    <property type="entry name" value="Znf_FYVE"/>
</dbReference>
<dbReference type="SMART" id="SM00064">
    <property type="entry name" value="FYVE"/>
    <property type="match status" value="1"/>
</dbReference>
<feature type="compositionally biased region" description="Low complexity" evidence="5">
    <location>
        <begin position="228"/>
        <end position="248"/>
    </location>
</feature>
<gene>
    <name evidence="7" type="ORF">P43SY_007428</name>
</gene>
<feature type="compositionally biased region" description="Polar residues" evidence="5">
    <location>
        <begin position="260"/>
        <end position="269"/>
    </location>
</feature>
<dbReference type="InterPro" id="IPR017455">
    <property type="entry name" value="Znf_FYVE-rel"/>
</dbReference>
<dbReference type="EMBL" id="JAKCXM010000265">
    <property type="protein sequence ID" value="KAJ0397143.1"/>
    <property type="molecule type" value="Genomic_DNA"/>
</dbReference>
<dbReference type="PANTHER" id="PTHR46275:SF1">
    <property type="entry name" value="HEPATOCYTE GROWTH FACTOR-REGULATED TYROSINE KINASE SUBSTRATE"/>
    <property type="match status" value="1"/>
</dbReference>
<protein>
    <recommendedName>
        <fullName evidence="6">FYVE-type domain-containing protein</fullName>
    </recommendedName>
</protein>
<feature type="compositionally biased region" description="Basic and acidic residues" evidence="5">
    <location>
        <begin position="33"/>
        <end position="48"/>
    </location>
</feature>
<dbReference type="Gene3D" id="3.30.40.10">
    <property type="entry name" value="Zinc/RING finger domain, C3HC4 (zinc finger)"/>
    <property type="match status" value="1"/>
</dbReference>
<keyword evidence="1" id="KW-0479">Metal-binding</keyword>
<feature type="compositionally biased region" description="Basic residues" evidence="5">
    <location>
        <begin position="78"/>
        <end position="109"/>
    </location>
</feature>
<dbReference type="PROSITE" id="PS50178">
    <property type="entry name" value="ZF_FYVE"/>
    <property type="match status" value="1"/>
</dbReference>
<evidence type="ECO:0000256" key="2">
    <source>
        <dbReference type="ARBA" id="ARBA00022771"/>
    </source>
</evidence>
<dbReference type="GO" id="GO:0043130">
    <property type="term" value="F:ubiquitin binding"/>
    <property type="evidence" value="ECO:0007669"/>
    <property type="project" value="TreeGrafter"/>
</dbReference>
<dbReference type="Pfam" id="PF01363">
    <property type="entry name" value="FYVE"/>
    <property type="match status" value="1"/>
</dbReference>
<feature type="compositionally biased region" description="Basic and acidic residues" evidence="5">
    <location>
        <begin position="110"/>
        <end position="124"/>
    </location>
</feature>
<proteinExistence type="predicted"/>
<dbReference type="PANTHER" id="PTHR46275">
    <property type="entry name" value="HEPATOCYTE GROWTH FACTOR-REGULATED TYROSINE KINASE SUBSTRATE"/>
    <property type="match status" value="1"/>
</dbReference>
<dbReference type="GO" id="GO:0032456">
    <property type="term" value="P:endocytic recycling"/>
    <property type="evidence" value="ECO:0007669"/>
    <property type="project" value="TreeGrafter"/>
</dbReference>
<evidence type="ECO:0000256" key="4">
    <source>
        <dbReference type="PROSITE-ProRule" id="PRU00091"/>
    </source>
</evidence>
<keyword evidence="8" id="KW-1185">Reference proteome</keyword>
<organism evidence="7 8">
    <name type="scientific">Pythium insidiosum</name>
    <name type="common">Pythiosis disease agent</name>
    <dbReference type="NCBI Taxonomy" id="114742"/>
    <lineage>
        <taxon>Eukaryota</taxon>
        <taxon>Sar</taxon>
        <taxon>Stramenopiles</taxon>
        <taxon>Oomycota</taxon>
        <taxon>Peronosporomycetes</taxon>
        <taxon>Pythiales</taxon>
        <taxon>Pythiaceae</taxon>
        <taxon>Pythium</taxon>
    </lineage>
</organism>
<comment type="caution">
    <text evidence="7">The sequence shown here is derived from an EMBL/GenBank/DDBJ whole genome shotgun (WGS) entry which is preliminary data.</text>
</comment>
<dbReference type="GO" id="GO:0031623">
    <property type="term" value="P:receptor internalization"/>
    <property type="evidence" value="ECO:0007669"/>
    <property type="project" value="TreeGrafter"/>
</dbReference>
<dbReference type="Proteomes" id="UP001209570">
    <property type="component" value="Unassembled WGS sequence"/>
</dbReference>
<dbReference type="CDD" id="cd00065">
    <property type="entry name" value="FYVE_like_SF"/>
    <property type="match status" value="1"/>
</dbReference>
<evidence type="ECO:0000259" key="6">
    <source>
        <dbReference type="PROSITE" id="PS50178"/>
    </source>
</evidence>
<feature type="compositionally biased region" description="Low complexity" evidence="5">
    <location>
        <begin position="22"/>
        <end position="32"/>
    </location>
</feature>